<comment type="caution">
    <text evidence="2">The sequence shown here is derived from an EMBL/GenBank/DDBJ whole genome shotgun (WGS) entry which is preliminary data.</text>
</comment>
<dbReference type="EMBL" id="JAADJG010000445">
    <property type="protein sequence ID" value="KAF4446716.1"/>
    <property type="molecule type" value="Genomic_DNA"/>
</dbReference>
<evidence type="ECO:0000313" key="2">
    <source>
        <dbReference type="EMBL" id="KAF4446716.1"/>
    </source>
</evidence>
<dbReference type="Proteomes" id="UP000605986">
    <property type="component" value="Unassembled WGS sequence"/>
</dbReference>
<dbReference type="AlphaFoldDB" id="A0A8H4NW59"/>
<feature type="chain" id="PRO_5034458554" evidence="1">
    <location>
        <begin position="23"/>
        <end position="94"/>
    </location>
</feature>
<proteinExistence type="predicted"/>
<keyword evidence="1" id="KW-0732">Signal</keyword>
<reference evidence="2" key="1">
    <citation type="submission" date="2020-01" db="EMBL/GenBank/DDBJ databases">
        <title>Identification and distribution of gene clusters putatively required for synthesis of sphingolipid metabolism inhibitors in phylogenetically diverse species of the filamentous fungus Fusarium.</title>
        <authorList>
            <person name="Kim H.-S."/>
            <person name="Busman M."/>
            <person name="Brown D.W."/>
            <person name="Divon H."/>
            <person name="Uhlig S."/>
            <person name="Proctor R.H."/>
        </authorList>
    </citation>
    <scope>NUCLEOTIDE SEQUENCE</scope>
    <source>
        <strain evidence="2">NRRL 53441</strain>
    </source>
</reference>
<organism evidence="2 3">
    <name type="scientific">Fusarium austroafricanum</name>
    <dbReference type="NCBI Taxonomy" id="2364996"/>
    <lineage>
        <taxon>Eukaryota</taxon>
        <taxon>Fungi</taxon>
        <taxon>Dikarya</taxon>
        <taxon>Ascomycota</taxon>
        <taxon>Pezizomycotina</taxon>
        <taxon>Sordariomycetes</taxon>
        <taxon>Hypocreomycetidae</taxon>
        <taxon>Hypocreales</taxon>
        <taxon>Nectriaceae</taxon>
        <taxon>Fusarium</taxon>
        <taxon>Fusarium concolor species complex</taxon>
    </lineage>
</organism>
<keyword evidence="3" id="KW-1185">Reference proteome</keyword>
<evidence type="ECO:0000313" key="3">
    <source>
        <dbReference type="Proteomes" id="UP000605986"/>
    </source>
</evidence>
<gene>
    <name evidence="2" type="ORF">F53441_9649</name>
</gene>
<accession>A0A8H4NW59</accession>
<evidence type="ECO:0000256" key="1">
    <source>
        <dbReference type="SAM" id="SignalP"/>
    </source>
</evidence>
<dbReference type="OrthoDB" id="3928438at2759"/>
<feature type="signal peptide" evidence="1">
    <location>
        <begin position="1"/>
        <end position="22"/>
    </location>
</feature>
<sequence length="94" mass="10632">MTPFSLIALLCVGVMTLSPRDAIDTSNMKCYDTFMSHITDNEFLDIYTEDGKVIIDVYGPPFNRRVKSMCLEPGANAAKYFEQKREQTDAAELQ</sequence>
<name>A0A8H4NW59_9HYPO</name>
<protein>
    <submittedName>
        <fullName evidence="2">Uncharacterized protein</fullName>
    </submittedName>
</protein>